<dbReference type="Pfam" id="PF07992">
    <property type="entry name" value="Pyr_redox_2"/>
    <property type="match status" value="1"/>
</dbReference>
<evidence type="ECO:0000256" key="1">
    <source>
        <dbReference type="ARBA" id="ARBA00022630"/>
    </source>
</evidence>
<dbReference type="PANTHER" id="PTHR43755">
    <property type="match status" value="1"/>
</dbReference>
<feature type="domain" description="Flavocytochrome c sulphide dehydrogenase flavin-binding" evidence="4">
    <location>
        <begin position="350"/>
        <end position="417"/>
    </location>
</feature>
<dbReference type="SUPFAM" id="SSF51905">
    <property type="entry name" value="FAD/NAD(P)-binding domain"/>
    <property type="match status" value="2"/>
</dbReference>
<accession>B8GSB5</accession>
<dbReference type="InterPro" id="IPR016156">
    <property type="entry name" value="FAD/NAD-linked_Rdtase_dimer_sf"/>
</dbReference>
<evidence type="ECO:0000259" key="3">
    <source>
        <dbReference type="Pfam" id="PF07992"/>
    </source>
</evidence>
<feature type="domain" description="Sulfide dehydrogenase [flavocytochrome c] flavoprotein chain central" evidence="5">
    <location>
        <begin position="157"/>
        <end position="274"/>
    </location>
</feature>
<dbReference type="HOGENOM" id="CLU_030742_0_0_6"/>
<proteinExistence type="predicted"/>
<protein>
    <submittedName>
        <fullName evidence="6">Flavocytochrome c sulphide dehydrogenase flavin-binding</fullName>
    </submittedName>
</protein>
<dbReference type="STRING" id="396588.Tgr7_1737"/>
<organism evidence="6 7">
    <name type="scientific">Thioalkalivibrio sulfidiphilus (strain HL-EbGR7)</name>
    <dbReference type="NCBI Taxonomy" id="396588"/>
    <lineage>
        <taxon>Bacteria</taxon>
        <taxon>Pseudomonadati</taxon>
        <taxon>Pseudomonadota</taxon>
        <taxon>Gammaproteobacteria</taxon>
        <taxon>Chromatiales</taxon>
        <taxon>Ectothiorhodospiraceae</taxon>
        <taxon>Thioalkalivibrio</taxon>
    </lineage>
</organism>
<gene>
    <name evidence="6" type="ordered locus">Tgr7_1737</name>
</gene>
<evidence type="ECO:0000259" key="5">
    <source>
        <dbReference type="Pfam" id="PF21706"/>
    </source>
</evidence>
<sequence precursor="true">MALGGATLGLGSLASQASARNHAKAHVIVIGGGTGGATCARYLKHFSPAMQVTLVEPSTDYATCYGSNWVLGGIAEMSDIIQTYDGLRAAGVRVVHDRATTIDPERRTVRLGGGNTLNYDRLVVSPGIDFRWENAAEGMTAAHSQDIPHAWKAGHQTRLLRAQLEAMPDGGVFVMVAPGNPFRCPPGPYERASMVAHYFKTHKPKSKIIILDNKENFSKQGLFLSGWKELYGDMIEWVPSTKGGQVERIDTATLTALSDGGLNEFKATVLNYIPPQRAGDIAVNAGLTNETGWCPVNQLTFESSIHDNIHVIGDASIAGAMPKSGHSANSQGKVTAVAVIRAFLGQDMVAPSTANTCYSLVAPDYGISVANVYSFKEGSIQAEQGGGVSPADAARGVRQQEAIFTRGWYASITRDTWG</sequence>
<dbReference type="Gene3D" id="3.90.760.10">
    <property type="entry name" value="Flavocytochrome c sulphide dehydrogenase, flavin-binding domain"/>
    <property type="match status" value="1"/>
</dbReference>
<evidence type="ECO:0000313" key="7">
    <source>
        <dbReference type="Proteomes" id="UP000002383"/>
    </source>
</evidence>
<keyword evidence="1" id="KW-0285">Flavoprotein</keyword>
<dbReference type="InterPro" id="IPR036188">
    <property type="entry name" value="FAD/NAD-bd_sf"/>
</dbReference>
<evidence type="ECO:0000259" key="4">
    <source>
        <dbReference type="Pfam" id="PF09242"/>
    </source>
</evidence>
<dbReference type="Pfam" id="PF21706">
    <property type="entry name" value="FCSD_central"/>
    <property type="match status" value="1"/>
</dbReference>
<dbReference type="GO" id="GO:0050660">
    <property type="term" value="F:flavin adenine dinucleotide binding"/>
    <property type="evidence" value="ECO:0007669"/>
    <property type="project" value="InterPro"/>
</dbReference>
<keyword evidence="2" id="KW-0274">FAD</keyword>
<dbReference type="AlphaFoldDB" id="B8GSB5"/>
<dbReference type="EMBL" id="CP001339">
    <property type="protein sequence ID" value="ACL72819.1"/>
    <property type="molecule type" value="Genomic_DNA"/>
</dbReference>
<dbReference type="GO" id="GO:0016491">
    <property type="term" value="F:oxidoreductase activity"/>
    <property type="evidence" value="ECO:0007669"/>
    <property type="project" value="InterPro"/>
</dbReference>
<dbReference type="Gene3D" id="3.50.50.60">
    <property type="entry name" value="FAD/NAD(P)-binding domain"/>
    <property type="match status" value="2"/>
</dbReference>
<dbReference type="InterPro" id="IPR049386">
    <property type="entry name" value="FCSD_central"/>
</dbReference>
<dbReference type="InterPro" id="IPR052541">
    <property type="entry name" value="SQRD"/>
</dbReference>
<evidence type="ECO:0000256" key="2">
    <source>
        <dbReference type="ARBA" id="ARBA00022827"/>
    </source>
</evidence>
<dbReference type="Pfam" id="PF09242">
    <property type="entry name" value="FCSD-flav_bind"/>
    <property type="match status" value="1"/>
</dbReference>
<dbReference type="eggNOG" id="COG0446">
    <property type="taxonomic scope" value="Bacteria"/>
</dbReference>
<dbReference type="SUPFAM" id="SSF55424">
    <property type="entry name" value="FAD/NAD-linked reductases, dimerisation (C-terminal) domain"/>
    <property type="match status" value="1"/>
</dbReference>
<feature type="domain" description="FAD/NAD(P)-binding" evidence="3">
    <location>
        <begin position="26"/>
        <end position="128"/>
    </location>
</feature>
<dbReference type="Proteomes" id="UP000002383">
    <property type="component" value="Chromosome"/>
</dbReference>
<dbReference type="InterPro" id="IPR037092">
    <property type="entry name" value="FlavoCytC_S_DH_flav-bd_sf"/>
</dbReference>
<keyword evidence="7" id="KW-1185">Reference proteome</keyword>
<evidence type="ECO:0000313" key="6">
    <source>
        <dbReference type="EMBL" id="ACL72819.1"/>
    </source>
</evidence>
<dbReference type="FunFam" id="3.50.50.60:FF:000234">
    <property type="entry name" value="Flavocytochrome C sulfide dehydrogenase"/>
    <property type="match status" value="1"/>
</dbReference>
<name>B8GSB5_THISH</name>
<reference evidence="6 7" key="1">
    <citation type="journal article" date="2011" name="Stand. Genomic Sci.">
        <title>Complete genome sequence of 'Thioalkalivibrio sulfidophilus' HL-EbGr7.</title>
        <authorList>
            <person name="Muyzer G."/>
            <person name="Sorokin D.Y."/>
            <person name="Mavromatis K."/>
            <person name="Lapidus A."/>
            <person name="Clum A."/>
            <person name="Ivanova N."/>
            <person name="Pati A."/>
            <person name="d'Haeseleer P."/>
            <person name="Woyke T."/>
            <person name="Kyrpides N.C."/>
        </authorList>
    </citation>
    <scope>NUCLEOTIDE SEQUENCE [LARGE SCALE GENOMIC DNA]</scope>
    <source>
        <strain evidence="6 7">HL-EbGR7</strain>
    </source>
</reference>
<dbReference type="InterPro" id="IPR015323">
    <property type="entry name" value="FlavoCytC_S_DH_flav-bd"/>
</dbReference>
<dbReference type="InterPro" id="IPR023753">
    <property type="entry name" value="FAD/NAD-binding_dom"/>
</dbReference>
<dbReference type="KEGG" id="tgr:Tgr7_1737"/>
<dbReference type="PANTHER" id="PTHR43755:SF1">
    <property type="entry name" value="FAD-DEPENDENT PYRIDINE NUCLEOTIDE-DISULPHIDE OXIDOREDUCTASE"/>
    <property type="match status" value="1"/>
</dbReference>